<keyword evidence="8" id="KW-0479">Metal-binding</keyword>
<keyword evidence="18" id="KW-1185">Reference proteome</keyword>
<dbReference type="InterPro" id="IPR003004">
    <property type="entry name" value="GspF/PilC"/>
</dbReference>
<organism evidence="17 18">
    <name type="scientific">Flavisphingopyxis soli</name>
    <dbReference type="NCBI Taxonomy" id="2601267"/>
    <lineage>
        <taxon>Bacteria</taxon>
        <taxon>Pseudomonadati</taxon>
        <taxon>Pseudomonadota</taxon>
        <taxon>Alphaproteobacteria</taxon>
        <taxon>Sphingomonadales</taxon>
        <taxon>Sphingopyxidaceae</taxon>
        <taxon>Flavisphingopyxis</taxon>
    </lineage>
</organism>
<evidence type="ECO:0000256" key="15">
    <source>
        <dbReference type="SAM" id="Phobius"/>
    </source>
</evidence>
<dbReference type="PRINTS" id="PR00812">
    <property type="entry name" value="BCTERIALGSPF"/>
</dbReference>
<dbReference type="OrthoDB" id="9805682at2"/>
<gene>
    <name evidence="17" type="primary">gspF</name>
    <name evidence="17" type="ORF">FSZ31_06445</name>
</gene>
<evidence type="ECO:0000256" key="7">
    <source>
        <dbReference type="ARBA" id="ARBA00022692"/>
    </source>
</evidence>
<keyword evidence="12 15" id="KW-0472">Membrane</keyword>
<dbReference type="FunFam" id="1.20.81.30:FF:000001">
    <property type="entry name" value="Type II secretion system protein F"/>
    <property type="match status" value="2"/>
</dbReference>
<dbReference type="PANTHER" id="PTHR30012">
    <property type="entry name" value="GENERAL SECRETION PATHWAY PROTEIN"/>
    <property type="match status" value="1"/>
</dbReference>
<feature type="transmembrane region" description="Helical" evidence="15">
    <location>
        <begin position="170"/>
        <end position="196"/>
    </location>
</feature>
<dbReference type="InterPro" id="IPR042094">
    <property type="entry name" value="T2SS_GspF_sf"/>
</dbReference>
<dbReference type="Pfam" id="PF00482">
    <property type="entry name" value="T2SSF"/>
    <property type="match status" value="2"/>
</dbReference>
<evidence type="ECO:0000259" key="16">
    <source>
        <dbReference type="Pfam" id="PF00482"/>
    </source>
</evidence>
<dbReference type="RefSeq" id="WP_147122375.1">
    <property type="nucleotide sequence ID" value="NZ_VOPY01000001.1"/>
</dbReference>
<proteinExistence type="inferred from homology"/>
<evidence type="ECO:0000256" key="2">
    <source>
        <dbReference type="ARBA" id="ARBA00004429"/>
    </source>
</evidence>
<dbReference type="Gene3D" id="1.20.81.30">
    <property type="entry name" value="Type II secretion system (T2SS), domain F"/>
    <property type="match status" value="2"/>
</dbReference>
<evidence type="ECO:0000256" key="11">
    <source>
        <dbReference type="ARBA" id="ARBA00022989"/>
    </source>
</evidence>
<comment type="caution">
    <text evidence="17">The sequence shown here is derived from an EMBL/GenBank/DDBJ whole genome shotgun (WGS) entry which is preliminary data.</text>
</comment>
<evidence type="ECO:0000313" key="18">
    <source>
        <dbReference type="Proteomes" id="UP000321129"/>
    </source>
</evidence>
<evidence type="ECO:0000256" key="13">
    <source>
        <dbReference type="ARBA" id="ARBA00030750"/>
    </source>
</evidence>
<evidence type="ECO:0000256" key="3">
    <source>
        <dbReference type="ARBA" id="ARBA00005745"/>
    </source>
</evidence>
<evidence type="ECO:0000256" key="14">
    <source>
        <dbReference type="RuleBase" id="RU003923"/>
    </source>
</evidence>
<dbReference type="GO" id="GO:0046872">
    <property type="term" value="F:metal ion binding"/>
    <property type="evidence" value="ECO:0007669"/>
    <property type="project" value="UniProtKB-KW"/>
</dbReference>
<keyword evidence="5" id="KW-1003">Cell membrane</keyword>
<evidence type="ECO:0000256" key="4">
    <source>
        <dbReference type="ARBA" id="ARBA00022448"/>
    </source>
</evidence>
<comment type="subcellular location">
    <subcellularLocation>
        <location evidence="2 14">Cell inner membrane</location>
        <topology evidence="2 14">Multi-pass membrane protein</topology>
    </subcellularLocation>
</comment>
<sequence>MAEFAYFAIDARGRERRGVERAANDVGARAALEARQLYVVRLAPGTGAATTSARRGPPLLSRGKTKLSAKQLTLFTRQFATISQVSPLEEALRTISRQSEQDHVRAIVARVADGVVEGRRLADAMAREPKSFPPLFRAMVAAGESSGSLPDLLERLSMLLERQAEMRGKILSALAYPIVLTIVAIGVVAALMIAVVPQVVEQFDDVGQQLPLLTRIVIALSDALAGYWWAILGVLVIAGAGFAYGLRREPVRFAFDSMLLRLPLVGRLIRDLHAARMARTLATMIESRLPLIDGLRLTAQTVHNRALRNAMLGLVEAIRGGGSLSGAIGRAGVFPPLLVYLAASGESAGQLDVMLARAADYLEREFDNFTATALSMLEPAIIVVMGVVVATIVLAILLPILQLQTLIGG</sequence>
<feature type="transmembrane region" description="Helical" evidence="15">
    <location>
        <begin position="380"/>
        <end position="401"/>
    </location>
</feature>
<feature type="domain" description="Type II secretion system protein GspF" evidence="16">
    <location>
        <begin position="75"/>
        <end position="197"/>
    </location>
</feature>
<comment type="similarity">
    <text evidence="3 14">Belongs to the GSP F family.</text>
</comment>
<keyword evidence="9" id="KW-0106">Calcium</keyword>
<feature type="transmembrane region" description="Helical" evidence="15">
    <location>
        <begin position="227"/>
        <end position="246"/>
    </location>
</feature>
<dbReference type="InterPro" id="IPR001992">
    <property type="entry name" value="T2SS_GspF/T4SS_PilC_CS"/>
</dbReference>
<dbReference type="InterPro" id="IPR011850">
    <property type="entry name" value="T2SS_GspF"/>
</dbReference>
<feature type="domain" description="Type II secretion system protein GspF" evidence="16">
    <location>
        <begin position="278"/>
        <end position="399"/>
    </location>
</feature>
<dbReference type="InterPro" id="IPR018076">
    <property type="entry name" value="T2SS_GspF_dom"/>
</dbReference>
<evidence type="ECO:0000256" key="12">
    <source>
        <dbReference type="ARBA" id="ARBA00023136"/>
    </source>
</evidence>
<dbReference type="EMBL" id="VOPY01000001">
    <property type="protein sequence ID" value="TXC74330.1"/>
    <property type="molecule type" value="Genomic_DNA"/>
</dbReference>
<evidence type="ECO:0000256" key="5">
    <source>
        <dbReference type="ARBA" id="ARBA00022475"/>
    </source>
</evidence>
<keyword evidence="6" id="KW-0997">Cell inner membrane</keyword>
<evidence type="ECO:0000256" key="9">
    <source>
        <dbReference type="ARBA" id="ARBA00022837"/>
    </source>
</evidence>
<evidence type="ECO:0000313" key="17">
    <source>
        <dbReference type="EMBL" id="TXC74330.1"/>
    </source>
</evidence>
<dbReference type="PANTHER" id="PTHR30012:SF0">
    <property type="entry name" value="TYPE II SECRETION SYSTEM PROTEIN F-RELATED"/>
    <property type="match status" value="1"/>
</dbReference>
<dbReference type="GO" id="GO:0015628">
    <property type="term" value="P:protein secretion by the type II secretion system"/>
    <property type="evidence" value="ECO:0007669"/>
    <property type="project" value="InterPro"/>
</dbReference>
<comment type="function">
    <text evidence="1">Component of the type II secretion system inner membrane complex required for the energy-dependent secretion of extracellular factors such as proteases and toxins from the periplasm.</text>
</comment>
<evidence type="ECO:0000256" key="6">
    <source>
        <dbReference type="ARBA" id="ARBA00022519"/>
    </source>
</evidence>
<dbReference type="NCBIfam" id="TIGR02120">
    <property type="entry name" value="GspF"/>
    <property type="match status" value="1"/>
</dbReference>
<keyword evidence="10" id="KW-0653">Protein transport</keyword>
<keyword evidence="7 14" id="KW-0812">Transmembrane</keyword>
<accession>A0A5C6UNY1</accession>
<keyword evidence="11 15" id="KW-1133">Transmembrane helix</keyword>
<reference evidence="17 18" key="1">
    <citation type="submission" date="2019-08" db="EMBL/GenBank/DDBJ databases">
        <title>Sphingorhabdus soil sp. nov., isolated from arctic soil.</title>
        <authorList>
            <person name="Liu Y."/>
        </authorList>
    </citation>
    <scope>NUCLEOTIDE SEQUENCE [LARGE SCALE GENOMIC DNA]</scope>
    <source>
        <strain evidence="17 18">D-2Q-5-6</strain>
    </source>
</reference>
<keyword evidence="4 14" id="KW-0813">Transport</keyword>
<evidence type="ECO:0000256" key="1">
    <source>
        <dbReference type="ARBA" id="ARBA00002684"/>
    </source>
</evidence>
<protein>
    <recommendedName>
        <fullName evidence="13">General secretion pathway protein F</fullName>
    </recommendedName>
</protein>
<dbReference type="GO" id="GO:0005886">
    <property type="term" value="C:plasma membrane"/>
    <property type="evidence" value="ECO:0007669"/>
    <property type="project" value="UniProtKB-SubCell"/>
</dbReference>
<dbReference type="PROSITE" id="PS00874">
    <property type="entry name" value="T2SP_F"/>
    <property type="match status" value="1"/>
</dbReference>
<dbReference type="GO" id="GO:0015627">
    <property type="term" value="C:type II protein secretion system complex"/>
    <property type="evidence" value="ECO:0007669"/>
    <property type="project" value="InterPro"/>
</dbReference>
<name>A0A5C6UNY1_9SPHN</name>
<evidence type="ECO:0000256" key="10">
    <source>
        <dbReference type="ARBA" id="ARBA00022927"/>
    </source>
</evidence>
<dbReference type="AlphaFoldDB" id="A0A5C6UNY1"/>
<evidence type="ECO:0000256" key="8">
    <source>
        <dbReference type="ARBA" id="ARBA00022723"/>
    </source>
</evidence>
<dbReference type="Proteomes" id="UP000321129">
    <property type="component" value="Unassembled WGS sequence"/>
</dbReference>